<dbReference type="Pfam" id="PF00084">
    <property type="entry name" value="Sushi"/>
    <property type="match status" value="1"/>
</dbReference>
<sequence length="93" mass="10413">MINFIQFCIACPALNGEHTNDSHWHSDDAAFNNATEQNYGAQMTLRCDDGYWLKPASKFGQPQTTQTVRCGLNGTWTPAANCTMISMHFVRIV</sequence>
<reference evidence="4" key="2">
    <citation type="submission" date="2020-11" db="EMBL/GenBank/DDBJ databases">
        <authorList>
            <person name="McCartney M.A."/>
            <person name="Auch B."/>
            <person name="Kono T."/>
            <person name="Mallez S."/>
            <person name="Becker A."/>
            <person name="Gohl D.M."/>
            <person name="Silverstein K.A.T."/>
            <person name="Koren S."/>
            <person name="Bechman K.B."/>
            <person name="Herman A."/>
            <person name="Abrahante J.E."/>
            <person name="Garbe J."/>
        </authorList>
    </citation>
    <scope>NUCLEOTIDE SEQUENCE</scope>
    <source>
        <strain evidence="4">Duluth1</strain>
        <tissue evidence="4">Whole animal</tissue>
    </source>
</reference>
<dbReference type="EMBL" id="JAIWYP010000012">
    <property type="protein sequence ID" value="KAH3724681.1"/>
    <property type="molecule type" value="Genomic_DNA"/>
</dbReference>
<gene>
    <name evidence="4" type="ORF">DPMN_050504</name>
</gene>
<comment type="caution">
    <text evidence="2">Lacks conserved residue(s) required for the propagation of feature annotation.</text>
</comment>
<keyword evidence="2" id="KW-0768">Sushi</keyword>
<reference evidence="4" key="1">
    <citation type="journal article" date="2019" name="bioRxiv">
        <title>The Genome of the Zebra Mussel, Dreissena polymorpha: A Resource for Invasive Species Research.</title>
        <authorList>
            <person name="McCartney M.A."/>
            <person name="Auch B."/>
            <person name="Kono T."/>
            <person name="Mallez S."/>
            <person name="Zhang Y."/>
            <person name="Obille A."/>
            <person name="Becker A."/>
            <person name="Abrahante J.E."/>
            <person name="Garbe J."/>
            <person name="Badalamenti J.P."/>
            <person name="Herman A."/>
            <person name="Mangelson H."/>
            <person name="Liachko I."/>
            <person name="Sullivan S."/>
            <person name="Sone E.D."/>
            <person name="Koren S."/>
            <person name="Silverstein K.A.T."/>
            <person name="Beckman K.B."/>
            <person name="Gohl D.M."/>
        </authorList>
    </citation>
    <scope>NUCLEOTIDE SEQUENCE</scope>
    <source>
        <strain evidence="4">Duluth1</strain>
        <tissue evidence="4">Whole animal</tissue>
    </source>
</reference>
<dbReference type="InterPro" id="IPR035976">
    <property type="entry name" value="Sushi/SCR/CCP_sf"/>
</dbReference>
<keyword evidence="1" id="KW-1015">Disulfide bond</keyword>
<comment type="caution">
    <text evidence="4">The sequence shown here is derived from an EMBL/GenBank/DDBJ whole genome shotgun (WGS) entry which is preliminary data.</text>
</comment>
<dbReference type="AlphaFoldDB" id="A0A9D4CHB6"/>
<evidence type="ECO:0000259" key="3">
    <source>
        <dbReference type="PROSITE" id="PS50923"/>
    </source>
</evidence>
<dbReference type="InterPro" id="IPR000436">
    <property type="entry name" value="Sushi_SCR_CCP_dom"/>
</dbReference>
<dbReference type="Gene3D" id="2.10.70.10">
    <property type="entry name" value="Complement Module, domain 1"/>
    <property type="match status" value="1"/>
</dbReference>
<evidence type="ECO:0000256" key="1">
    <source>
        <dbReference type="ARBA" id="ARBA00023157"/>
    </source>
</evidence>
<dbReference type="SUPFAM" id="SSF57535">
    <property type="entry name" value="Complement control module/SCR domain"/>
    <property type="match status" value="1"/>
</dbReference>
<name>A0A9D4CHB6_DREPO</name>
<keyword evidence="5" id="KW-1185">Reference proteome</keyword>
<accession>A0A9D4CHB6</accession>
<evidence type="ECO:0000313" key="4">
    <source>
        <dbReference type="EMBL" id="KAH3724681.1"/>
    </source>
</evidence>
<dbReference type="CDD" id="cd00033">
    <property type="entry name" value="CCP"/>
    <property type="match status" value="1"/>
</dbReference>
<feature type="domain" description="Sushi" evidence="3">
    <location>
        <begin position="9"/>
        <end position="84"/>
    </location>
</feature>
<protein>
    <recommendedName>
        <fullName evidence="3">Sushi domain-containing protein</fullName>
    </recommendedName>
</protein>
<dbReference type="Proteomes" id="UP000828390">
    <property type="component" value="Unassembled WGS sequence"/>
</dbReference>
<proteinExistence type="predicted"/>
<dbReference type="PROSITE" id="PS50923">
    <property type="entry name" value="SUSHI"/>
    <property type="match status" value="1"/>
</dbReference>
<evidence type="ECO:0000313" key="5">
    <source>
        <dbReference type="Proteomes" id="UP000828390"/>
    </source>
</evidence>
<organism evidence="4 5">
    <name type="scientific">Dreissena polymorpha</name>
    <name type="common">Zebra mussel</name>
    <name type="synonym">Mytilus polymorpha</name>
    <dbReference type="NCBI Taxonomy" id="45954"/>
    <lineage>
        <taxon>Eukaryota</taxon>
        <taxon>Metazoa</taxon>
        <taxon>Spiralia</taxon>
        <taxon>Lophotrochozoa</taxon>
        <taxon>Mollusca</taxon>
        <taxon>Bivalvia</taxon>
        <taxon>Autobranchia</taxon>
        <taxon>Heteroconchia</taxon>
        <taxon>Euheterodonta</taxon>
        <taxon>Imparidentia</taxon>
        <taxon>Neoheterodontei</taxon>
        <taxon>Myida</taxon>
        <taxon>Dreissenoidea</taxon>
        <taxon>Dreissenidae</taxon>
        <taxon>Dreissena</taxon>
    </lineage>
</organism>
<evidence type="ECO:0000256" key="2">
    <source>
        <dbReference type="PROSITE-ProRule" id="PRU00302"/>
    </source>
</evidence>